<evidence type="ECO:0000259" key="3">
    <source>
        <dbReference type="PROSITE" id="PS50969"/>
    </source>
</evidence>
<organism evidence="4 5">
    <name type="scientific">Triplophysa tibetana</name>
    <dbReference type="NCBI Taxonomy" id="1572043"/>
    <lineage>
        <taxon>Eukaryota</taxon>
        <taxon>Metazoa</taxon>
        <taxon>Chordata</taxon>
        <taxon>Craniata</taxon>
        <taxon>Vertebrata</taxon>
        <taxon>Euteleostomi</taxon>
        <taxon>Actinopterygii</taxon>
        <taxon>Neopterygii</taxon>
        <taxon>Teleostei</taxon>
        <taxon>Ostariophysi</taxon>
        <taxon>Cypriniformes</taxon>
        <taxon>Nemacheilidae</taxon>
        <taxon>Triplophysa</taxon>
    </lineage>
</organism>
<dbReference type="SMART" id="SM00577">
    <property type="entry name" value="CPDc"/>
    <property type="match status" value="1"/>
</dbReference>
<dbReference type="NCBIfam" id="TIGR02251">
    <property type="entry name" value="HIF-SF_euk"/>
    <property type="match status" value="1"/>
</dbReference>
<dbReference type="CDD" id="cd07521">
    <property type="entry name" value="HAD_FCP1-like"/>
    <property type="match status" value="1"/>
</dbReference>
<dbReference type="GO" id="GO:0004721">
    <property type="term" value="F:phosphoprotein phosphatase activity"/>
    <property type="evidence" value="ECO:0007669"/>
    <property type="project" value="UniProtKB-KW"/>
</dbReference>
<dbReference type="PROSITE" id="PS50969">
    <property type="entry name" value="FCP1"/>
    <property type="match status" value="1"/>
</dbReference>
<evidence type="ECO:0000313" key="5">
    <source>
        <dbReference type="Proteomes" id="UP000324632"/>
    </source>
</evidence>
<proteinExistence type="predicted"/>
<dbReference type="PANTHER" id="PTHR12210">
    <property type="entry name" value="DULLARD PROTEIN PHOSPHATASE"/>
    <property type="match status" value="1"/>
</dbReference>
<dbReference type="AlphaFoldDB" id="A0A5A9PP38"/>
<dbReference type="InterPro" id="IPR011948">
    <property type="entry name" value="Dullard_phosphatase"/>
</dbReference>
<gene>
    <name evidence="4" type="ORF">E1301_Tti005441</name>
</gene>
<dbReference type="SUPFAM" id="SSF56784">
    <property type="entry name" value="HAD-like"/>
    <property type="match status" value="1"/>
</dbReference>
<reference evidence="4 5" key="1">
    <citation type="journal article" date="2019" name="Mol. Ecol. Resour.">
        <title>Chromosome-level genome assembly of Triplophysa tibetana, a fish adapted to the harsh high-altitude environment of the Tibetan Plateau.</title>
        <authorList>
            <person name="Yang X."/>
            <person name="Liu H."/>
            <person name="Ma Z."/>
            <person name="Zou Y."/>
            <person name="Zou M."/>
            <person name="Mao Y."/>
            <person name="Li X."/>
            <person name="Wang H."/>
            <person name="Chen T."/>
            <person name="Wang W."/>
            <person name="Yang R."/>
        </authorList>
    </citation>
    <scope>NUCLEOTIDE SEQUENCE [LARGE SCALE GENOMIC DNA]</scope>
    <source>
        <strain evidence="4">TTIB1903HZAU</strain>
        <tissue evidence="4">Muscle</tissue>
    </source>
</reference>
<dbReference type="FunFam" id="3.40.50.1000:FF:000184">
    <property type="entry name" value="Uncharacterized protein"/>
    <property type="match status" value="1"/>
</dbReference>
<keyword evidence="1" id="KW-0904">Protein phosphatase</keyword>
<name>A0A5A9PP38_9TELE</name>
<feature type="region of interest" description="Disordered" evidence="2">
    <location>
        <begin position="87"/>
        <end position="120"/>
    </location>
</feature>
<accession>A0A5A9PP38</accession>
<keyword evidence="5" id="KW-1185">Reference proteome</keyword>
<dbReference type="Gene3D" id="3.40.50.1000">
    <property type="entry name" value="HAD superfamily/HAD-like"/>
    <property type="match status" value="1"/>
</dbReference>
<keyword evidence="1" id="KW-0378">Hydrolase</keyword>
<dbReference type="Proteomes" id="UP000324632">
    <property type="component" value="Chromosome 3"/>
</dbReference>
<protein>
    <submittedName>
        <fullName evidence="4">CTD small phosphatase-like protein 2-B</fullName>
    </submittedName>
</protein>
<evidence type="ECO:0000256" key="1">
    <source>
        <dbReference type="ARBA" id="ARBA00022912"/>
    </source>
</evidence>
<dbReference type="InterPro" id="IPR023214">
    <property type="entry name" value="HAD_sf"/>
</dbReference>
<evidence type="ECO:0000313" key="4">
    <source>
        <dbReference type="EMBL" id="KAA0723322.1"/>
    </source>
</evidence>
<evidence type="ECO:0000256" key="2">
    <source>
        <dbReference type="SAM" id="MobiDB-lite"/>
    </source>
</evidence>
<sequence>MRLRMRKASQRPNLACRPLPARTKRKHSEMECSGETKGLLSSIKNFIHGNSIKVKQENPAKRNRLSCELITSTPQRNDLSRKSIYRARRRSSINGATTNHDTSKPVRPNGKFEDSEDVVSSPPRSTLLGTIFSPVFSFFSPANKNGSDSPGQAVEAEEIVKQLEMEQAEEMPTSTATSREPLSVPLYSNAMASAFRPPTSIHAPECEDNPHPDLPPLTGGYVDTSITVPAEGSYEEEWEVFDPYFFIKHVPPLTEEQLTRKPALPLKTRSTPEFSLVLDLDETLVHCSLNELDDAALTFPVLFQDVIYQIILFTASKKVYADKLLNILDPKKQLVRHRLFREHCVCVQGNYIKDLNILGRDLSKTIIIDNSPQAFAYQLSNGIPIESWFMDKNDNELLKLVPFLEKLVEVNEDVRPYVRERFRLHDLLPPD</sequence>
<dbReference type="InterPro" id="IPR004274">
    <property type="entry name" value="FCP1_dom"/>
</dbReference>
<comment type="caution">
    <text evidence="4">The sequence shown here is derived from an EMBL/GenBank/DDBJ whole genome shotgun (WGS) entry which is preliminary data.</text>
</comment>
<dbReference type="EMBL" id="SOYY01000003">
    <property type="protein sequence ID" value="KAA0723322.1"/>
    <property type="molecule type" value="Genomic_DNA"/>
</dbReference>
<feature type="domain" description="FCP1 homology" evidence="3">
    <location>
        <begin position="269"/>
        <end position="407"/>
    </location>
</feature>
<dbReference type="Pfam" id="PF03031">
    <property type="entry name" value="NIF"/>
    <property type="match status" value="1"/>
</dbReference>
<dbReference type="InterPro" id="IPR036412">
    <property type="entry name" value="HAD-like_sf"/>
</dbReference>
<dbReference type="InterPro" id="IPR050365">
    <property type="entry name" value="TIM50"/>
</dbReference>